<keyword evidence="3" id="KW-1185">Reference proteome</keyword>
<evidence type="ECO:0000313" key="3">
    <source>
        <dbReference type="Proteomes" id="UP000006352"/>
    </source>
</evidence>
<sequence length="105" mass="11041">MARLDGASKHGDGHSPCGARAGEVAFELRDVRPSVRLQTGSSSGARLGERQGATISRECDDCPRTPLPRGLPIEILDPRPTQLASRLEPRTGAEASAPDPSQALS</sequence>
<dbReference type="AlphaFoldDB" id="J4GI89"/>
<evidence type="ECO:0000313" key="2">
    <source>
        <dbReference type="EMBL" id="CCM06518.1"/>
    </source>
</evidence>
<dbReference type="RefSeq" id="XP_012185801.1">
    <property type="nucleotide sequence ID" value="XM_012330411.1"/>
</dbReference>
<dbReference type="HOGENOM" id="CLU_2236628_0_0_1"/>
<name>J4GI89_9APHY</name>
<accession>J4GI89</accession>
<dbReference type="GeneID" id="24101418"/>
<gene>
    <name evidence="2" type="ORF">FIBRA_08790</name>
</gene>
<proteinExistence type="predicted"/>
<protein>
    <submittedName>
        <fullName evidence="2">Uncharacterized protein</fullName>
    </submittedName>
</protein>
<dbReference type="Proteomes" id="UP000006352">
    <property type="component" value="Unassembled WGS sequence"/>
</dbReference>
<organism evidence="2 3">
    <name type="scientific">Fibroporia radiculosa</name>
    <dbReference type="NCBI Taxonomy" id="599839"/>
    <lineage>
        <taxon>Eukaryota</taxon>
        <taxon>Fungi</taxon>
        <taxon>Dikarya</taxon>
        <taxon>Basidiomycota</taxon>
        <taxon>Agaricomycotina</taxon>
        <taxon>Agaricomycetes</taxon>
        <taxon>Polyporales</taxon>
        <taxon>Fibroporiaceae</taxon>
        <taxon>Fibroporia</taxon>
    </lineage>
</organism>
<evidence type="ECO:0000256" key="1">
    <source>
        <dbReference type="SAM" id="MobiDB-lite"/>
    </source>
</evidence>
<reference evidence="2 3" key="1">
    <citation type="journal article" date="2012" name="Appl. Environ. Microbiol.">
        <title>Short-read sequencing for genomic analysis of the brown rot fungus Fibroporia radiculosa.</title>
        <authorList>
            <person name="Tang J.D."/>
            <person name="Perkins A.D."/>
            <person name="Sonstegard T.S."/>
            <person name="Schroeder S.G."/>
            <person name="Burgess S.C."/>
            <person name="Diehl S.V."/>
        </authorList>
    </citation>
    <scope>NUCLEOTIDE SEQUENCE [LARGE SCALE GENOMIC DNA]</scope>
    <source>
        <strain evidence="2 3">TFFH 294</strain>
    </source>
</reference>
<dbReference type="InParanoid" id="J4GI89"/>
<dbReference type="EMBL" id="HE797372">
    <property type="protein sequence ID" value="CCM06518.1"/>
    <property type="molecule type" value="Genomic_DNA"/>
</dbReference>
<feature type="region of interest" description="Disordered" evidence="1">
    <location>
        <begin position="35"/>
        <end position="105"/>
    </location>
</feature>